<organism evidence="2 3">
    <name type="scientific">Ophiocordyceps australis</name>
    <dbReference type="NCBI Taxonomy" id="1399860"/>
    <lineage>
        <taxon>Eukaryota</taxon>
        <taxon>Fungi</taxon>
        <taxon>Dikarya</taxon>
        <taxon>Ascomycota</taxon>
        <taxon>Pezizomycotina</taxon>
        <taxon>Sordariomycetes</taxon>
        <taxon>Hypocreomycetidae</taxon>
        <taxon>Hypocreales</taxon>
        <taxon>Ophiocordycipitaceae</taxon>
        <taxon>Ophiocordyceps</taxon>
    </lineage>
</organism>
<evidence type="ECO:0000256" key="1">
    <source>
        <dbReference type="SAM" id="MobiDB-lite"/>
    </source>
</evidence>
<feature type="compositionally biased region" description="Polar residues" evidence="1">
    <location>
        <begin position="31"/>
        <end position="50"/>
    </location>
</feature>
<sequence>MAMAPSSGLPQAPMFPSQPSLPSPPADENAKQATASRRSFSVSTTPTPLSKQHHSQKVVMGRVAKRASTSSIGTATMLHHDSLAHGVATDGRQKRVWKACERCRMKKTKASLSISTTTWPFA</sequence>
<dbReference type="OrthoDB" id="4151048at2759"/>
<evidence type="ECO:0000313" key="3">
    <source>
        <dbReference type="Proteomes" id="UP000224854"/>
    </source>
</evidence>
<protein>
    <submittedName>
        <fullName evidence="2">Uncharacterized protein</fullName>
    </submittedName>
</protein>
<accession>A0A2C5ZQE2</accession>
<keyword evidence="3" id="KW-1185">Reference proteome</keyword>
<dbReference type="EMBL" id="NJEU01000081">
    <property type="protein sequence ID" value="PHH82052.1"/>
    <property type="molecule type" value="Genomic_DNA"/>
</dbReference>
<reference evidence="2 3" key="1">
    <citation type="submission" date="2017-06" db="EMBL/GenBank/DDBJ databases">
        <title>Ant-infecting Ophiocordyceps genomes reveal a high diversity of potential behavioral manipulation genes and a possible major role for enterotoxins.</title>
        <authorList>
            <person name="De Bekker C."/>
            <person name="Evans H.C."/>
            <person name="Brachmann A."/>
            <person name="Hughes D.P."/>
        </authorList>
    </citation>
    <scope>NUCLEOTIDE SEQUENCE [LARGE SCALE GENOMIC DNA]</scope>
    <source>
        <strain evidence="2 3">1348a</strain>
    </source>
</reference>
<proteinExistence type="predicted"/>
<name>A0A2C5ZQE2_9HYPO</name>
<dbReference type="Proteomes" id="UP000224854">
    <property type="component" value="Unassembled WGS sequence"/>
</dbReference>
<comment type="caution">
    <text evidence="2">The sequence shown here is derived from an EMBL/GenBank/DDBJ whole genome shotgun (WGS) entry which is preliminary data.</text>
</comment>
<evidence type="ECO:0000313" key="2">
    <source>
        <dbReference type="EMBL" id="PHH82052.1"/>
    </source>
</evidence>
<gene>
    <name evidence="2" type="ORF">CDD82_7200</name>
</gene>
<feature type="region of interest" description="Disordered" evidence="1">
    <location>
        <begin position="1"/>
        <end position="58"/>
    </location>
</feature>
<dbReference type="AlphaFoldDB" id="A0A2C5ZQE2"/>